<dbReference type="Proteomes" id="UP001158066">
    <property type="component" value="Unassembled WGS sequence"/>
</dbReference>
<dbReference type="Pfam" id="PF12833">
    <property type="entry name" value="HTH_18"/>
    <property type="match status" value="1"/>
</dbReference>
<evidence type="ECO:0000256" key="3">
    <source>
        <dbReference type="ARBA" id="ARBA00023163"/>
    </source>
</evidence>
<dbReference type="PANTHER" id="PTHR46796">
    <property type="entry name" value="HTH-TYPE TRANSCRIPTIONAL ACTIVATOR RHAS-RELATED"/>
    <property type="match status" value="1"/>
</dbReference>
<comment type="caution">
    <text evidence="5">The sequence shown here is derived from an EMBL/GenBank/DDBJ whole genome shotgun (WGS) entry which is preliminary data.</text>
</comment>
<organism evidence="5 6">
    <name type="scientific">Anoxynatronum buryatiense</name>
    <dbReference type="NCBI Taxonomy" id="489973"/>
    <lineage>
        <taxon>Bacteria</taxon>
        <taxon>Bacillati</taxon>
        <taxon>Bacillota</taxon>
        <taxon>Clostridia</taxon>
        <taxon>Eubacteriales</taxon>
        <taxon>Clostridiaceae</taxon>
        <taxon>Anoxynatronum</taxon>
    </lineage>
</organism>
<keyword evidence="6" id="KW-1185">Reference proteome</keyword>
<name>A0AA46AIM4_9CLOT</name>
<keyword evidence="1" id="KW-0805">Transcription regulation</keyword>
<evidence type="ECO:0000256" key="2">
    <source>
        <dbReference type="ARBA" id="ARBA00023125"/>
    </source>
</evidence>
<dbReference type="SMART" id="SM00342">
    <property type="entry name" value="HTH_ARAC"/>
    <property type="match status" value="1"/>
</dbReference>
<proteinExistence type="predicted"/>
<dbReference type="InterPro" id="IPR018060">
    <property type="entry name" value="HTH_AraC"/>
</dbReference>
<feature type="domain" description="HTH araC/xylS-type" evidence="4">
    <location>
        <begin position="10"/>
        <end position="108"/>
    </location>
</feature>
<dbReference type="PROSITE" id="PS01124">
    <property type="entry name" value="HTH_ARAC_FAMILY_2"/>
    <property type="match status" value="1"/>
</dbReference>
<evidence type="ECO:0000259" key="4">
    <source>
        <dbReference type="PROSITE" id="PS01124"/>
    </source>
</evidence>
<dbReference type="RefSeq" id="WP_283408755.1">
    <property type="nucleotide sequence ID" value="NZ_FXUF01000004.1"/>
</dbReference>
<dbReference type="Gene3D" id="1.10.10.60">
    <property type="entry name" value="Homeodomain-like"/>
    <property type="match status" value="2"/>
</dbReference>
<keyword evidence="3" id="KW-0804">Transcription</keyword>
<dbReference type="GO" id="GO:0043565">
    <property type="term" value="F:sequence-specific DNA binding"/>
    <property type="evidence" value="ECO:0007669"/>
    <property type="project" value="InterPro"/>
</dbReference>
<dbReference type="EMBL" id="FXUF01000004">
    <property type="protein sequence ID" value="SMP51266.1"/>
    <property type="molecule type" value="Genomic_DNA"/>
</dbReference>
<dbReference type="InterPro" id="IPR050204">
    <property type="entry name" value="AraC_XylS_family_regulators"/>
</dbReference>
<dbReference type="SUPFAM" id="SSF46689">
    <property type="entry name" value="Homeodomain-like"/>
    <property type="match status" value="2"/>
</dbReference>
<dbReference type="AlphaFoldDB" id="A0AA46AIM4"/>
<sequence>MAIHHASEIAPVVAYIHEKLDDSLTLEKLARYVGYSPYHFAHLFKTYMGLPPLYFIAALRLQRAKDLLLHTDFTIRDIALEVGQQSLGTFTTRFRERVGVTPAAFRRSAPHAVDPLPALQQLAHPTSDNPSGLSQPAVSPHCTIGGAIRTSVPFEGVALVGLFPRPIPEGIPLYGTLVSPPATFCLSGVKPGTYYLMATAVAWNMSSEGILLTQKTLRTRYHSPIQVHPRRSFSPLEVTLYPPRLDDPPILISLPLLMNRFLQEKRQDRNP</sequence>
<evidence type="ECO:0000313" key="5">
    <source>
        <dbReference type="EMBL" id="SMP51266.1"/>
    </source>
</evidence>
<dbReference type="InterPro" id="IPR009057">
    <property type="entry name" value="Homeodomain-like_sf"/>
</dbReference>
<protein>
    <submittedName>
        <fullName evidence="5">Transcriptional regulator, AraC family</fullName>
    </submittedName>
</protein>
<dbReference type="GO" id="GO:0003700">
    <property type="term" value="F:DNA-binding transcription factor activity"/>
    <property type="evidence" value="ECO:0007669"/>
    <property type="project" value="InterPro"/>
</dbReference>
<evidence type="ECO:0000313" key="6">
    <source>
        <dbReference type="Proteomes" id="UP001158066"/>
    </source>
</evidence>
<accession>A0AA46AIM4</accession>
<evidence type="ECO:0000256" key="1">
    <source>
        <dbReference type="ARBA" id="ARBA00023015"/>
    </source>
</evidence>
<gene>
    <name evidence="5" type="ORF">SAMN06296020_10478</name>
</gene>
<reference evidence="5" key="1">
    <citation type="submission" date="2017-05" db="EMBL/GenBank/DDBJ databases">
        <authorList>
            <person name="Varghese N."/>
            <person name="Submissions S."/>
        </authorList>
    </citation>
    <scope>NUCLEOTIDE SEQUENCE</scope>
    <source>
        <strain evidence="5">Su22</strain>
    </source>
</reference>
<keyword evidence="2" id="KW-0238">DNA-binding</keyword>